<evidence type="ECO:0000256" key="6">
    <source>
        <dbReference type="SAM" id="Phobius"/>
    </source>
</evidence>
<dbReference type="PANTHER" id="PTHR10010:SF46">
    <property type="entry name" value="SODIUM-DEPENDENT PHOSPHATE TRANSPORT PROTEIN 2B"/>
    <property type="match status" value="1"/>
</dbReference>
<evidence type="ECO:0000256" key="2">
    <source>
        <dbReference type="ARBA" id="ARBA00022475"/>
    </source>
</evidence>
<protein>
    <submittedName>
        <fullName evidence="7">Na/Pi-cotransporter II-like protein</fullName>
    </submittedName>
</protein>
<dbReference type="Proteomes" id="UP000016511">
    <property type="component" value="Unassembled WGS sequence"/>
</dbReference>
<keyword evidence="2" id="KW-1003">Cell membrane</keyword>
<reference evidence="7 8" key="1">
    <citation type="submission" date="2013-08" db="EMBL/GenBank/DDBJ databases">
        <authorList>
            <person name="Weinstock G."/>
            <person name="Sodergren E."/>
            <person name="Wylie T."/>
            <person name="Fulton L."/>
            <person name="Fulton R."/>
            <person name="Fronick C."/>
            <person name="O'Laughlin M."/>
            <person name="Godfrey J."/>
            <person name="Miner T."/>
            <person name="Herter B."/>
            <person name="Appelbaum E."/>
            <person name="Cordes M."/>
            <person name="Lek S."/>
            <person name="Wollam A."/>
            <person name="Pepin K.H."/>
            <person name="Palsikar V.B."/>
            <person name="Mitreva M."/>
            <person name="Wilson R.K."/>
        </authorList>
    </citation>
    <scope>NUCLEOTIDE SEQUENCE [LARGE SCALE GENOMIC DNA]</scope>
    <source>
        <strain evidence="7 8">ATCC 12856</strain>
    </source>
</reference>
<dbReference type="eggNOG" id="COG1283">
    <property type="taxonomic scope" value="Bacteria"/>
</dbReference>
<feature type="transmembrane region" description="Helical" evidence="6">
    <location>
        <begin position="209"/>
        <end position="235"/>
    </location>
</feature>
<evidence type="ECO:0000256" key="5">
    <source>
        <dbReference type="ARBA" id="ARBA00023136"/>
    </source>
</evidence>
<evidence type="ECO:0000313" key="8">
    <source>
        <dbReference type="Proteomes" id="UP000016511"/>
    </source>
</evidence>
<dbReference type="PANTHER" id="PTHR10010">
    <property type="entry name" value="SOLUTE CARRIER FAMILY 34 SODIUM PHOSPHATE , MEMBER 2-RELATED"/>
    <property type="match status" value="1"/>
</dbReference>
<keyword evidence="4 6" id="KW-1133">Transmembrane helix</keyword>
<dbReference type="GO" id="GO:0044341">
    <property type="term" value="P:sodium-dependent phosphate transport"/>
    <property type="evidence" value="ECO:0007669"/>
    <property type="project" value="InterPro"/>
</dbReference>
<feature type="transmembrane region" description="Helical" evidence="6">
    <location>
        <begin position="286"/>
        <end position="304"/>
    </location>
</feature>
<organism evidence="7 8">
    <name type="scientific">Aneurinibacillus aneurinilyticus ATCC 12856</name>
    <dbReference type="NCBI Taxonomy" id="649747"/>
    <lineage>
        <taxon>Bacteria</taxon>
        <taxon>Bacillati</taxon>
        <taxon>Bacillota</taxon>
        <taxon>Bacilli</taxon>
        <taxon>Bacillales</taxon>
        <taxon>Paenibacillaceae</taxon>
        <taxon>Aneurinibacillus group</taxon>
        <taxon>Aneurinibacillus</taxon>
    </lineage>
</organism>
<name>U1YB12_ANEAE</name>
<dbReference type="Pfam" id="PF02690">
    <property type="entry name" value="Na_Pi_cotrans"/>
    <property type="match status" value="2"/>
</dbReference>
<evidence type="ECO:0000256" key="1">
    <source>
        <dbReference type="ARBA" id="ARBA00004651"/>
    </source>
</evidence>
<evidence type="ECO:0000256" key="4">
    <source>
        <dbReference type="ARBA" id="ARBA00022989"/>
    </source>
</evidence>
<feature type="transmembrane region" description="Helical" evidence="6">
    <location>
        <begin position="247"/>
        <end position="274"/>
    </location>
</feature>
<proteinExistence type="predicted"/>
<comment type="subcellular location">
    <subcellularLocation>
        <location evidence="1">Cell membrane</location>
        <topology evidence="1">Multi-pass membrane protein</topology>
    </subcellularLocation>
</comment>
<feature type="transmembrane region" description="Helical" evidence="6">
    <location>
        <begin position="12"/>
        <end position="35"/>
    </location>
</feature>
<dbReference type="InterPro" id="IPR003841">
    <property type="entry name" value="Na/Pi_transpt"/>
</dbReference>
<dbReference type="GO" id="GO:0005886">
    <property type="term" value="C:plasma membrane"/>
    <property type="evidence" value="ECO:0007669"/>
    <property type="project" value="UniProtKB-SubCell"/>
</dbReference>
<feature type="transmembrane region" description="Helical" evidence="6">
    <location>
        <begin position="90"/>
        <end position="108"/>
    </location>
</feature>
<dbReference type="NCBIfam" id="NF037997">
    <property type="entry name" value="Na_Pi_symport"/>
    <property type="match status" value="1"/>
</dbReference>
<dbReference type="STRING" id="649747.HMPREF0083_04004"/>
<dbReference type="HOGENOM" id="CLU_050150_0_1_9"/>
<dbReference type="GO" id="GO:0005436">
    <property type="term" value="F:sodium:phosphate symporter activity"/>
    <property type="evidence" value="ECO:0007669"/>
    <property type="project" value="InterPro"/>
</dbReference>
<dbReference type="InterPro" id="IPR004633">
    <property type="entry name" value="NaPi_cotrn-rel/YqeW-like"/>
</dbReference>
<dbReference type="PATRIC" id="fig|649747.3.peg.3641"/>
<dbReference type="EMBL" id="AWSJ01000237">
    <property type="protein sequence ID" value="ERI07996.1"/>
    <property type="molecule type" value="Genomic_DNA"/>
</dbReference>
<sequence>MRGDKQMTSLALPLLIGLGLFLGGMHLMRLGLFALAGNNLHRWLVRFTKTPTRGMITGTLVTMIVQSSSAVSVVTIGLANARLLSFPQTIGIILGTNVGTTFTTQLIALNPQKLALPMFLIGCSVLWMRSQIIKAIGMSLCGFGCVFLGIQMMQTAAEPLQHTSFFLSSLASPDSSYFNGIFLGAAFTALLHSSSAVTAMTMGFMNENILTLGMGIAIVLGSNVGTCVTAVMAAIGGNAEAKQVAWVHVVLNVAGVLLFLPFIYPLGVTVTWLTNDPAIQIAHAQTLFNVICSLLALPFTHWLARAAQYCIRK</sequence>
<comment type="caution">
    <text evidence="7">The sequence shown here is derived from an EMBL/GenBank/DDBJ whole genome shotgun (WGS) entry which is preliminary data.</text>
</comment>
<feature type="transmembrane region" description="Helical" evidence="6">
    <location>
        <begin position="55"/>
        <end position="78"/>
    </location>
</feature>
<dbReference type="NCBIfam" id="TIGR00704">
    <property type="entry name" value="NaPi_cotrn_rel"/>
    <property type="match status" value="1"/>
</dbReference>
<gene>
    <name evidence="7" type="ORF">HMPREF0083_04004</name>
</gene>
<evidence type="ECO:0000256" key="3">
    <source>
        <dbReference type="ARBA" id="ARBA00022692"/>
    </source>
</evidence>
<keyword evidence="5 6" id="KW-0472">Membrane</keyword>
<accession>U1YB12</accession>
<keyword evidence="3 6" id="KW-0812">Transmembrane</keyword>
<keyword evidence="8" id="KW-1185">Reference proteome</keyword>
<evidence type="ECO:0000313" key="7">
    <source>
        <dbReference type="EMBL" id="ERI07996.1"/>
    </source>
</evidence>
<feature type="transmembrane region" description="Helical" evidence="6">
    <location>
        <begin position="137"/>
        <end position="157"/>
    </location>
</feature>
<dbReference type="AlphaFoldDB" id="U1YB12"/>